<keyword evidence="1" id="KW-0812">Transmembrane</keyword>
<accession>A0A086ZFI3</accession>
<evidence type="ECO:0000313" key="2">
    <source>
        <dbReference type="EMBL" id="KFI45283.1"/>
    </source>
</evidence>
<protein>
    <submittedName>
        <fullName evidence="3">DUF4191 domain-containing protein</fullName>
    </submittedName>
    <submittedName>
        <fullName evidence="2">Putative integral membrane protein</fullName>
    </submittedName>
</protein>
<keyword evidence="1" id="KW-1133">Transmembrane helix</keyword>
<dbReference type="OrthoDB" id="8479889at2"/>
<dbReference type="AlphaFoldDB" id="A0A086ZFI3"/>
<evidence type="ECO:0000313" key="4">
    <source>
        <dbReference type="Proteomes" id="UP000029093"/>
    </source>
</evidence>
<name>A0A086ZFI3_9BIFI</name>
<comment type="caution">
    <text evidence="2">The sequence shown here is derived from an EMBL/GenBank/DDBJ whole genome shotgun (WGS) entry which is preliminary data.</text>
</comment>
<organism evidence="2 4">
    <name type="scientific">Bifidobacterium boum</name>
    <dbReference type="NCBI Taxonomy" id="78343"/>
    <lineage>
        <taxon>Bacteria</taxon>
        <taxon>Bacillati</taxon>
        <taxon>Actinomycetota</taxon>
        <taxon>Actinomycetes</taxon>
        <taxon>Bifidobacteriales</taxon>
        <taxon>Bifidobacteriaceae</taxon>
        <taxon>Bifidobacterium</taxon>
    </lineage>
</organism>
<reference evidence="3 5" key="2">
    <citation type="submission" date="2020-04" db="EMBL/GenBank/DDBJ databases">
        <authorList>
            <person name="Hitch T.C.A."/>
            <person name="Wylensek D."/>
            <person name="Clavel T."/>
        </authorList>
    </citation>
    <scope>NUCLEOTIDE SEQUENCE [LARGE SCALE GENOMIC DNA]</scope>
    <source>
        <strain evidence="3 5">WCA-130-P53-4B</strain>
    </source>
</reference>
<feature type="transmembrane region" description="Helical" evidence="1">
    <location>
        <begin position="34"/>
        <end position="55"/>
    </location>
</feature>
<feature type="transmembrane region" description="Helical" evidence="1">
    <location>
        <begin position="61"/>
        <end position="83"/>
    </location>
</feature>
<dbReference type="Pfam" id="PF13829">
    <property type="entry name" value="DUF4191"/>
    <property type="match status" value="1"/>
</dbReference>
<dbReference type="Proteomes" id="UP000029093">
    <property type="component" value="Unassembled WGS sequence"/>
</dbReference>
<evidence type="ECO:0000313" key="3">
    <source>
        <dbReference type="EMBL" id="NMF03088.1"/>
    </source>
</evidence>
<proteinExistence type="predicted"/>
<dbReference type="Proteomes" id="UP000583419">
    <property type="component" value="Unassembled WGS sequence"/>
</dbReference>
<evidence type="ECO:0000256" key="1">
    <source>
        <dbReference type="SAM" id="Phobius"/>
    </source>
</evidence>
<dbReference type="EMBL" id="JGYQ01000018">
    <property type="protein sequence ID" value="KFI45283.1"/>
    <property type="molecule type" value="Genomic_DNA"/>
</dbReference>
<reference evidence="2 4" key="1">
    <citation type="submission" date="2014-03" db="EMBL/GenBank/DDBJ databases">
        <title>Genomics of Bifidobacteria.</title>
        <authorList>
            <person name="Ventura M."/>
            <person name="Milani C."/>
            <person name="Lugli G.A."/>
        </authorList>
    </citation>
    <scope>NUCLEOTIDE SEQUENCE [LARGE SCALE GENOMIC DNA]</scope>
    <source>
        <strain evidence="2 4">LMG 10736</strain>
    </source>
</reference>
<evidence type="ECO:0000313" key="5">
    <source>
        <dbReference type="Proteomes" id="UP000583419"/>
    </source>
</evidence>
<gene>
    <name evidence="2" type="ORF">BBOU_1751</name>
    <name evidence="3" type="ORF">HF843_07940</name>
</gene>
<dbReference type="InterPro" id="IPR025445">
    <property type="entry name" value="DUF4191"/>
</dbReference>
<dbReference type="GeneID" id="303204846"/>
<dbReference type="RefSeq" id="WP_026503286.1">
    <property type="nucleotide sequence ID" value="NZ_JABAGJ010000012.1"/>
</dbReference>
<keyword evidence="1" id="KW-0472">Membrane</keyword>
<keyword evidence="4" id="KW-1185">Reference proteome</keyword>
<sequence length="263" mass="29784">MADKDEKSNGGNRRNMVKQIIALFKFTYKEDRMLPWLVAGAFLAPIVVAIVLGIVFHWSVIAWILLMITAVMLGALFFTMVLTNRADRVGYAKLEGQPGAAIGVLGNISRAGYTFPQEPVWVDPKTKDMIWRGTSNSGIYLLGEGDEQRINRAMDREERKIKGVTAGSSIPVYRICVGTGEHQVRLKDVRRAVLKCKSYEPTHHKLWIAKKLHPRSRFYLTKTELNTLNERLRTLQLKQGYGVPKGIDPTRAQHISRRALRGR</sequence>
<dbReference type="EMBL" id="JABAGJ010000012">
    <property type="protein sequence ID" value="NMF03088.1"/>
    <property type="molecule type" value="Genomic_DNA"/>
</dbReference>